<dbReference type="PANTHER" id="PTHR11219:SF69">
    <property type="entry name" value="TENEURIN-A"/>
    <property type="match status" value="1"/>
</dbReference>
<dbReference type="GO" id="GO:0008045">
    <property type="term" value="P:motor neuron axon guidance"/>
    <property type="evidence" value="ECO:0007669"/>
    <property type="project" value="TreeGrafter"/>
</dbReference>
<evidence type="ECO:0000256" key="3">
    <source>
        <dbReference type="ARBA" id="ARBA00023157"/>
    </source>
</evidence>
<keyword evidence="1" id="KW-0245">EGF-like domain</keyword>
<feature type="domain" description="Teneurin 1-4-like FN-plug" evidence="4">
    <location>
        <begin position="93"/>
        <end position="170"/>
    </location>
</feature>
<keyword evidence="6" id="KW-1185">Reference proteome</keyword>
<sequence length="228" mass="26426">MVMSPVTMSAIVETTEQEEMLQQQPPCLEHDYDVMKPIVYQTWRSGSQGACTEKTVLLWLKLRFFKKVFAIPGSDLHLVYHSSHAQGYLSTIHLQLTPSVIPETLRLVHLRIVVEGFLVEKTFEADPDIKYTFAWNKRNIYKQKVYGLTTARVYVGYKYSKCENVVWTVQATTLRGYDMDISELGSWNLDVHHRYNFHEGDGQEFPSQNSIDINYKCAFQVFRSKTAI</sequence>
<keyword evidence="2" id="KW-0677">Repeat</keyword>
<accession>A0AAV4RM99</accession>
<dbReference type="InterPro" id="IPR057627">
    <property type="entry name" value="FN-plug_TEN1-4"/>
</dbReference>
<evidence type="ECO:0000259" key="4">
    <source>
        <dbReference type="Pfam" id="PF24329"/>
    </source>
</evidence>
<organism evidence="5 6">
    <name type="scientific">Caerostris extrusa</name>
    <name type="common">Bark spider</name>
    <name type="synonym">Caerostris bankana</name>
    <dbReference type="NCBI Taxonomy" id="172846"/>
    <lineage>
        <taxon>Eukaryota</taxon>
        <taxon>Metazoa</taxon>
        <taxon>Ecdysozoa</taxon>
        <taxon>Arthropoda</taxon>
        <taxon>Chelicerata</taxon>
        <taxon>Arachnida</taxon>
        <taxon>Araneae</taxon>
        <taxon>Araneomorphae</taxon>
        <taxon>Entelegynae</taxon>
        <taxon>Araneoidea</taxon>
        <taxon>Araneidae</taxon>
        <taxon>Caerostris</taxon>
    </lineage>
</organism>
<evidence type="ECO:0000256" key="2">
    <source>
        <dbReference type="ARBA" id="ARBA00022737"/>
    </source>
</evidence>
<dbReference type="EMBL" id="BPLR01008268">
    <property type="protein sequence ID" value="GIY23363.1"/>
    <property type="molecule type" value="Genomic_DNA"/>
</dbReference>
<dbReference type="PANTHER" id="PTHR11219">
    <property type="entry name" value="TENEURIN AND N-ACETYLGLUCOSAMINE-1-PHOSPHODIESTER ALPHA-N-ACETYLGLUCOSAMINIDASE"/>
    <property type="match status" value="1"/>
</dbReference>
<reference evidence="5 6" key="1">
    <citation type="submission" date="2021-06" db="EMBL/GenBank/DDBJ databases">
        <title>Caerostris extrusa draft genome.</title>
        <authorList>
            <person name="Kono N."/>
            <person name="Arakawa K."/>
        </authorList>
    </citation>
    <scope>NUCLEOTIDE SEQUENCE [LARGE SCALE GENOMIC DNA]</scope>
</reference>
<dbReference type="AlphaFoldDB" id="A0AAV4RM99"/>
<dbReference type="Proteomes" id="UP001054945">
    <property type="component" value="Unassembled WGS sequence"/>
</dbReference>
<gene>
    <name evidence="5" type="primary">Ten-m</name>
    <name evidence="5" type="ORF">CEXT_50001</name>
</gene>
<evidence type="ECO:0000313" key="6">
    <source>
        <dbReference type="Proteomes" id="UP001054945"/>
    </source>
</evidence>
<name>A0AAV4RM99_CAEEX</name>
<dbReference type="InterPro" id="IPR051216">
    <property type="entry name" value="Teneurin"/>
</dbReference>
<comment type="caution">
    <text evidence="5">The sequence shown here is derived from an EMBL/GenBank/DDBJ whole genome shotgun (WGS) entry which is preliminary data.</text>
</comment>
<protein>
    <submittedName>
        <fullName evidence="5">Teneurin-m</fullName>
    </submittedName>
</protein>
<evidence type="ECO:0000256" key="1">
    <source>
        <dbReference type="ARBA" id="ARBA00022536"/>
    </source>
</evidence>
<dbReference type="Pfam" id="PF24329">
    <property type="entry name" value="FN-plug_TEN1-4"/>
    <property type="match status" value="1"/>
</dbReference>
<keyword evidence="3" id="KW-1015">Disulfide bond</keyword>
<proteinExistence type="predicted"/>
<evidence type="ECO:0000313" key="5">
    <source>
        <dbReference type="EMBL" id="GIY23363.1"/>
    </source>
</evidence>